<accession>A0AAN7BFI1</accession>
<name>A0AAN7BFI1_9PEZI</name>
<evidence type="ECO:0000256" key="1">
    <source>
        <dbReference type="SAM" id="MobiDB-lite"/>
    </source>
</evidence>
<dbReference type="Proteomes" id="UP001301769">
    <property type="component" value="Unassembled WGS sequence"/>
</dbReference>
<protein>
    <submittedName>
        <fullName evidence="2">Uncharacterized protein</fullName>
    </submittedName>
</protein>
<dbReference type="AlphaFoldDB" id="A0AAN7BFI1"/>
<organism evidence="2 3">
    <name type="scientific">Rhypophila decipiens</name>
    <dbReference type="NCBI Taxonomy" id="261697"/>
    <lineage>
        <taxon>Eukaryota</taxon>
        <taxon>Fungi</taxon>
        <taxon>Dikarya</taxon>
        <taxon>Ascomycota</taxon>
        <taxon>Pezizomycotina</taxon>
        <taxon>Sordariomycetes</taxon>
        <taxon>Sordariomycetidae</taxon>
        <taxon>Sordariales</taxon>
        <taxon>Naviculisporaceae</taxon>
        <taxon>Rhypophila</taxon>
    </lineage>
</organism>
<proteinExistence type="predicted"/>
<reference evidence="2" key="1">
    <citation type="journal article" date="2023" name="Mol. Phylogenet. Evol.">
        <title>Genome-scale phylogeny and comparative genomics of the fungal order Sordariales.</title>
        <authorList>
            <person name="Hensen N."/>
            <person name="Bonometti L."/>
            <person name="Westerberg I."/>
            <person name="Brannstrom I.O."/>
            <person name="Guillou S."/>
            <person name="Cros-Aarteil S."/>
            <person name="Calhoun S."/>
            <person name="Haridas S."/>
            <person name="Kuo A."/>
            <person name="Mondo S."/>
            <person name="Pangilinan J."/>
            <person name="Riley R."/>
            <person name="LaButti K."/>
            <person name="Andreopoulos B."/>
            <person name="Lipzen A."/>
            <person name="Chen C."/>
            <person name="Yan M."/>
            <person name="Daum C."/>
            <person name="Ng V."/>
            <person name="Clum A."/>
            <person name="Steindorff A."/>
            <person name="Ohm R.A."/>
            <person name="Martin F."/>
            <person name="Silar P."/>
            <person name="Natvig D.O."/>
            <person name="Lalanne C."/>
            <person name="Gautier V."/>
            <person name="Ament-Velasquez S.L."/>
            <person name="Kruys A."/>
            <person name="Hutchinson M.I."/>
            <person name="Powell A.J."/>
            <person name="Barry K."/>
            <person name="Miller A.N."/>
            <person name="Grigoriev I.V."/>
            <person name="Debuchy R."/>
            <person name="Gladieux P."/>
            <person name="Hiltunen Thoren M."/>
            <person name="Johannesson H."/>
        </authorList>
    </citation>
    <scope>NUCLEOTIDE SEQUENCE</scope>
    <source>
        <strain evidence="2">PSN293</strain>
    </source>
</reference>
<feature type="non-terminal residue" evidence="2">
    <location>
        <position position="343"/>
    </location>
</feature>
<feature type="compositionally biased region" description="Pro residues" evidence="1">
    <location>
        <begin position="1"/>
        <end position="56"/>
    </location>
</feature>
<feature type="region of interest" description="Disordered" evidence="1">
    <location>
        <begin position="1"/>
        <end position="70"/>
    </location>
</feature>
<gene>
    <name evidence="2" type="ORF">QBC37DRAFT_261502</name>
</gene>
<evidence type="ECO:0000313" key="3">
    <source>
        <dbReference type="Proteomes" id="UP001301769"/>
    </source>
</evidence>
<dbReference type="EMBL" id="MU858048">
    <property type="protein sequence ID" value="KAK4219445.1"/>
    <property type="molecule type" value="Genomic_DNA"/>
</dbReference>
<evidence type="ECO:0000313" key="2">
    <source>
        <dbReference type="EMBL" id="KAK4219445.1"/>
    </source>
</evidence>
<feature type="non-terminal residue" evidence="2">
    <location>
        <position position="1"/>
    </location>
</feature>
<sequence length="343" mass="37266">PAPVPTPAPARAPRGPPNRAPYAPRAPPPPVSTPAPAPTPVRAPHAPPPPPRPPSPIIQGRGPVLAPAPSAFPGPAPALAPTPAFAPAFAPPLPPQSAPLNNPIDVTKLPDLPPYLTTKPDICKPVMASAGAVPAEFSWSTRLLTLTNVGQVDMWATQVEEIAKACGCHRELTNRFGAFPKPGTVEAFICETRYNTCWRILTETISGPVWAYMRTLGYSKIPVFNGAESTSGSVQWQPAPVDCFYYAKQAGYRLANPGSSSQSREEIMRMVEELRVGRPPDYPSLNHFSKGHHWLKEILDNLIRKGDRQVCMSLYDRPPSFVPTWTSPPRPEEYMWNLPGLPL</sequence>
<keyword evidence="3" id="KW-1185">Reference proteome</keyword>
<reference evidence="2" key="2">
    <citation type="submission" date="2023-05" db="EMBL/GenBank/DDBJ databases">
        <authorList>
            <consortium name="Lawrence Berkeley National Laboratory"/>
            <person name="Steindorff A."/>
            <person name="Hensen N."/>
            <person name="Bonometti L."/>
            <person name="Westerberg I."/>
            <person name="Brannstrom I.O."/>
            <person name="Guillou S."/>
            <person name="Cros-Aarteil S."/>
            <person name="Calhoun S."/>
            <person name="Haridas S."/>
            <person name="Kuo A."/>
            <person name="Mondo S."/>
            <person name="Pangilinan J."/>
            <person name="Riley R."/>
            <person name="Labutti K."/>
            <person name="Andreopoulos B."/>
            <person name="Lipzen A."/>
            <person name="Chen C."/>
            <person name="Yanf M."/>
            <person name="Daum C."/>
            <person name="Ng V."/>
            <person name="Clum A."/>
            <person name="Ohm R."/>
            <person name="Martin F."/>
            <person name="Silar P."/>
            <person name="Natvig D."/>
            <person name="Lalanne C."/>
            <person name="Gautier V."/>
            <person name="Ament-Velasquez S.L."/>
            <person name="Kruys A."/>
            <person name="Hutchinson M.I."/>
            <person name="Powell A.J."/>
            <person name="Barry K."/>
            <person name="Miller A.N."/>
            <person name="Grigoriev I.V."/>
            <person name="Debuchy R."/>
            <person name="Gladieux P."/>
            <person name="Thoren M.H."/>
            <person name="Johannesson H."/>
        </authorList>
    </citation>
    <scope>NUCLEOTIDE SEQUENCE</scope>
    <source>
        <strain evidence="2">PSN293</strain>
    </source>
</reference>
<comment type="caution">
    <text evidence="2">The sequence shown here is derived from an EMBL/GenBank/DDBJ whole genome shotgun (WGS) entry which is preliminary data.</text>
</comment>